<feature type="transmembrane region" description="Helical" evidence="2">
    <location>
        <begin position="98"/>
        <end position="117"/>
    </location>
</feature>
<keyword evidence="2" id="KW-1133">Transmembrane helix</keyword>
<feature type="region of interest" description="Disordered" evidence="1">
    <location>
        <begin position="207"/>
        <end position="250"/>
    </location>
</feature>
<organism evidence="3 4">
    <name type="scientific">Setaria viridis</name>
    <name type="common">Green bristlegrass</name>
    <name type="synonym">Setaria italica subsp. viridis</name>
    <dbReference type="NCBI Taxonomy" id="4556"/>
    <lineage>
        <taxon>Eukaryota</taxon>
        <taxon>Viridiplantae</taxon>
        <taxon>Streptophyta</taxon>
        <taxon>Embryophyta</taxon>
        <taxon>Tracheophyta</taxon>
        <taxon>Spermatophyta</taxon>
        <taxon>Magnoliopsida</taxon>
        <taxon>Liliopsida</taxon>
        <taxon>Poales</taxon>
        <taxon>Poaceae</taxon>
        <taxon>PACMAD clade</taxon>
        <taxon>Panicoideae</taxon>
        <taxon>Panicodae</taxon>
        <taxon>Paniceae</taxon>
        <taxon>Cenchrinae</taxon>
        <taxon>Setaria</taxon>
    </lineage>
</organism>
<feature type="region of interest" description="Disordered" evidence="1">
    <location>
        <begin position="125"/>
        <end position="144"/>
    </location>
</feature>
<keyword evidence="2" id="KW-0812">Transmembrane</keyword>
<dbReference type="EMBL" id="CM016556">
    <property type="protein sequence ID" value="TKW19030.1"/>
    <property type="molecule type" value="Genomic_DNA"/>
</dbReference>
<evidence type="ECO:0000313" key="4">
    <source>
        <dbReference type="Proteomes" id="UP000298652"/>
    </source>
</evidence>
<evidence type="ECO:0000256" key="1">
    <source>
        <dbReference type="SAM" id="MobiDB-lite"/>
    </source>
</evidence>
<gene>
    <name evidence="3" type="ORF">SEVIR_5G471101v2</name>
</gene>
<evidence type="ECO:0000313" key="3">
    <source>
        <dbReference type="EMBL" id="TKW19030.1"/>
    </source>
</evidence>
<dbReference type="AlphaFoldDB" id="A0A4U6URH2"/>
<accession>A0A4U6URH2</accession>
<sequence>MDRGNALFISAPSPRWCGVVWQQKLCWASLVSSSPSKQLQMKSTRFHSSHYPFAFNRPLRAKRPTPRSKNNAPPPPPPPPKKKKKNHAAMRRLEVAELVLLAAAASALAAALILFCVHNRRESRKRRPPAPELPLSQQVPTAVPAKTSRSSHLVVLLMIMLCPWRRQRARIEPAAASDSQADSSPAAAAAEGVASWTERWFGPASRALYTIDEEDGEDGDSEEQQEEQEQAEPPDTPFYTPVASPARPGW</sequence>
<proteinExistence type="predicted"/>
<protein>
    <submittedName>
        <fullName evidence="3">Uncharacterized protein</fullName>
    </submittedName>
</protein>
<name>A0A4U6URH2_SETVI</name>
<dbReference type="Gramene" id="TKW19030">
    <property type="protein sequence ID" value="TKW19030"/>
    <property type="gene ID" value="SEVIR_5G471101v2"/>
</dbReference>
<dbReference type="Proteomes" id="UP000298652">
    <property type="component" value="Chromosome 5"/>
</dbReference>
<evidence type="ECO:0000256" key="2">
    <source>
        <dbReference type="SAM" id="Phobius"/>
    </source>
</evidence>
<reference evidence="3" key="1">
    <citation type="submission" date="2019-03" db="EMBL/GenBank/DDBJ databases">
        <title>WGS assembly of Setaria viridis.</title>
        <authorList>
            <person name="Huang P."/>
            <person name="Jenkins J."/>
            <person name="Grimwood J."/>
            <person name="Barry K."/>
            <person name="Healey A."/>
            <person name="Mamidi S."/>
            <person name="Sreedasyam A."/>
            <person name="Shu S."/>
            <person name="Feldman M."/>
            <person name="Wu J."/>
            <person name="Yu Y."/>
            <person name="Chen C."/>
            <person name="Johnson J."/>
            <person name="Rokhsar D."/>
            <person name="Baxter I."/>
            <person name="Schmutz J."/>
            <person name="Brutnell T."/>
            <person name="Kellogg E."/>
        </authorList>
    </citation>
    <scope>NUCLEOTIDE SEQUENCE [LARGE SCALE GENOMIC DNA]</scope>
</reference>
<feature type="compositionally biased region" description="Acidic residues" evidence="1">
    <location>
        <begin position="211"/>
        <end position="232"/>
    </location>
</feature>
<keyword evidence="4" id="KW-1185">Reference proteome</keyword>
<keyword evidence="2" id="KW-0472">Membrane</keyword>
<dbReference type="OMA" id="SWTERWF"/>
<feature type="region of interest" description="Disordered" evidence="1">
    <location>
        <begin position="57"/>
        <end position="88"/>
    </location>
</feature>